<dbReference type="GeneID" id="56076393"/>
<feature type="transmembrane region" description="Helical" evidence="8">
    <location>
        <begin position="231"/>
        <end position="253"/>
    </location>
</feature>
<dbReference type="EMBL" id="CP058910">
    <property type="protein sequence ID" value="QLH75963.1"/>
    <property type="molecule type" value="Genomic_DNA"/>
</dbReference>
<evidence type="ECO:0000256" key="6">
    <source>
        <dbReference type="ARBA" id="ARBA00022989"/>
    </source>
</evidence>
<comment type="subcellular location">
    <subcellularLocation>
        <location evidence="1">Cell membrane</location>
        <topology evidence="1">Multi-pass membrane protein</topology>
    </subcellularLocation>
</comment>
<feature type="domain" description="Glycosyltransferase RgtA/B/C/D-like" evidence="9">
    <location>
        <begin position="91"/>
        <end position="251"/>
    </location>
</feature>
<name>A0A7D5NXT6_9EURY</name>
<dbReference type="KEGG" id="hrr:HZS55_00980"/>
<dbReference type="Proteomes" id="UP000509667">
    <property type="component" value="Chromosome"/>
</dbReference>
<evidence type="ECO:0000256" key="3">
    <source>
        <dbReference type="ARBA" id="ARBA00022676"/>
    </source>
</evidence>
<keyword evidence="7 8" id="KW-0472">Membrane</keyword>
<dbReference type="OrthoDB" id="242465at2157"/>
<gene>
    <name evidence="10" type="ORF">HZS55_00980</name>
</gene>
<dbReference type="PANTHER" id="PTHR33908:SF11">
    <property type="entry name" value="MEMBRANE PROTEIN"/>
    <property type="match status" value="1"/>
</dbReference>
<proteinExistence type="predicted"/>
<reference evidence="10 11" key="1">
    <citation type="submission" date="2020-07" db="EMBL/GenBank/DDBJ databases">
        <title>Halosimplex pelagicum sp. nov. and Halosimplex rubrum sp. nov., isolated from salted brown alga Laminaria, and emended description of the genus Halosimplex.</title>
        <authorList>
            <person name="Cui H."/>
        </authorList>
    </citation>
    <scope>NUCLEOTIDE SEQUENCE [LARGE SCALE GENOMIC DNA]</scope>
    <source>
        <strain evidence="10 11">R27</strain>
    </source>
</reference>
<keyword evidence="11" id="KW-1185">Reference proteome</keyword>
<dbReference type="AlphaFoldDB" id="A0A7D5NXT6"/>
<dbReference type="PANTHER" id="PTHR33908">
    <property type="entry name" value="MANNOSYLTRANSFERASE YKCB-RELATED"/>
    <property type="match status" value="1"/>
</dbReference>
<feature type="transmembrane region" description="Helical" evidence="8">
    <location>
        <begin position="260"/>
        <end position="285"/>
    </location>
</feature>
<feature type="transmembrane region" description="Helical" evidence="8">
    <location>
        <begin position="114"/>
        <end position="131"/>
    </location>
</feature>
<feature type="transmembrane region" description="Helical" evidence="8">
    <location>
        <begin position="82"/>
        <end position="102"/>
    </location>
</feature>
<feature type="transmembrane region" description="Helical" evidence="8">
    <location>
        <begin position="30"/>
        <end position="48"/>
    </location>
</feature>
<feature type="transmembrane region" description="Helical" evidence="8">
    <location>
        <begin position="305"/>
        <end position="335"/>
    </location>
</feature>
<evidence type="ECO:0000256" key="5">
    <source>
        <dbReference type="ARBA" id="ARBA00022692"/>
    </source>
</evidence>
<feature type="transmembrane region" description="Helical" evidence="8">
    <location>
        <begin position="164"/>
        <end position="184"/>
    </location>
</feature>
<dbReference type="InterPro" id="IPR038731">
    <property type="entry name" value="RgtA/B/C-like"/>
</dbReference>
<evidence type="ECO:0000256" key="2">
    <source>
        <dbReference type="ARBA" id="ARBA00022475"/>
    </source>
</evidence>
<dbReference type="InterPro" id="IPR050297">
    <property type="entry name" value="LipidA_mod_glycosyltrf_83"/>
</dbReference>
<evidence type="ECO:0000256" key="4">
    <source>
        <dbReference type="ARBA" id="ARBA00022679"/>
    </source>
</evidence>
<feature type="transmembrane region" description="Helical" evidence="8">
    <location>
        <begin position="191"/>
        <end position="219"/>
    </location>
</feature>
<protein>
    <submittedName>
        <fullName evidence="10">Glycosyltransferase family 39 protein</fullName>
    </submittedName>
</protein>
<keyword evidence="2" id="KW-1003">Cell membrane</keyword>
<keyword evidence="6 8" id="KW-1133">Transmembrane helix</keyword>
<organism evidence="10 11">
    <name type="scientific">Halosimplex rubrum</name>
    <dbReference type="NCBI Taxonomy" id="869889"/>
    <lineage>
        <taxon>Archaea</taxon>
        <taxon>Methanobacteriati</taxon>
        <taxon>Methanobacteriota</taxon>
        <taxon>Stenosarchaea group</taxon>
        <taxon>Halobacteria</taxon>
        <taxon>Halobacteriales</taxon>
        <taxon>Haloarculaceae</taxon>
        <taxon>Halosimplex</taxon>
    </lineage>
</organism>
<accession>A0A7D5NXT6</accession>
<evidence type="ECO:0000256" key="1">
    <source>
        <dbReference type="ARBA" id="ARBA00004651"/>
    </source>
</evidence>
<evidence type="ECO:0000313" key="10">
    <source>
        <dbReference type="EMBL" id="QLH75963.1"/>
    </source>
</evidence>
<feature type="transmembrane region" description="Helical" evidence="8">
    <location>
        <begin position="356"/>
        <end position="377"/>
    </location>
</feature>
<evidence type="ECO:0000256" key="8">
    <source>
        <dbReference type="SAM" id="Phobius"/>
    </source>
</evidence>
<dbReference type="GO" id="GO:0005886">
    <property type="term" value="C:plasma membrane"/>
    <property type="evidence" value="ECO:0007669"/>
    <property type="project" value="UniProtKB-SubCell"/>
</dbReference>
<dbReference type="Pfam" id="PF13231">
    <property type="entry name" value="PMT_2"/>
    <property type="match status" value="1"/>
</dbReference>
<evidence type="ECO:0000256" key="7">
    <source>
        <dbReference type="ARBA" id="ARBA00023136"/>
    </source>
</evidence>
<evidence type="ECO:0000313" key="11">
    <source>
        <dbReference type="Proteomes" id="UP000509667"/>
    </source>
</evidence>
<keyword evidence="3" id="KW-0328">Glycosyltransferase</keyword>
<keyword evidence="4 10" id="KW-0808">Transferase</keyword>
<dbReference type="GO" id="GO:0008610">
    <property type="term" value="P:lipid biosynthetic process"/>
    <property type="evidence" value="ECO:0007669"/>
    <property type="project" value="UniProtKB-ARBA"/>
</dbReference>
<dbReference type="RefSeq" id="WP_179909908.1">
    <property type="nucleotide sequence ID" value="NZ_CP058910.1"/>
</dbReference>
<keyword evidence="5 8" id="KW-0812">Transmembrane</keyword>
<evidence type="ECO:0000259" key="9">
    <source>
        <dbReference type="Pfam" id="PF13231"/>
    </source>
</evidence>
<dbReference type="GO" id="GO:0016763">
    <property type="term" value="F:pentosyltransferase activity"/>
    <property type="evidence" value="ECO:0007669"/>
    <property type="project" value="TreeGrafter"/>
</dbReference>
<sequence>MTAADTIDRDRSLALAARLRHATPLDGRDARWLGLALLPGVVVVAVYLTTNPYPAYGGGLYARIAAAIAANGYAPPATVDGYAVTVPFAYPPLGFYVFALALDLGFDPVTVTRFLPSLAVVAALVPAYLLGRDHTDSRPAGTATAALIALNPQVLEWHVSAGGVVRGFAFLYALTAVYAGYHVFTGGGRRALLGGAVAVALTGLTHPTYTLFVVASYLVFWGGLDRTLGGLARGTAVGVGALALASPWLGWVVATHGPGVFTAAAGTHGGLGGGLDALLAGPSWVRLVPLALAGGALALRRDATVAAWVVVATLLFFQVRFAYAVGALAVAVAGVGVAERLARREGSAFASPDRRAAAAAALVALATVAGGASFAAATTSTTDATTPSFLDDESVAAAEWAAAETHAGARFLVLGDAAEWFPALSDRSIAVGPWGVEWVSATAYDRQLAAFRAASTCDSAACVASAVATVDADPDYVVVPKGRYTVRGVGVVQFGTLDRSFAVADGWTRVHGNDGVAIYRATPDADE</sequence>